<organism evidence="9 10">
    <name type="scientific">Lacticaseibacillus nasuensis JCM 17158</name>
    <dbReference type="NCBI Taxonomy" id="1291734"/>
    <lineage>
        <taxon>Bacteria</taxon>
        <taxon>Bacillati</taxon>
        <taxon>Bacillota</taxon>
        <taxon>Bacilli</taxon>
        <taxon>Lactobacillales</taxon>
        <taxon>Lactobacillaceae</taxon>
        <taxon>Lacticaseibacillus</taxon>
    </lineage>
</organism>
<gene>
    <name evidence="9" type="ORF">FD02_GL000608</name>
</gene>
<keyword evidence="3" id="KW-0813">Transport</keyword>
<evidence type="ECO:0000256" key="7">
    <source>
        <dbReference type="ARBA" id="ARBA00023136"/>
    </source>
</evidence>
<feature type="transmembrane region" description="Helical" evidence="8">
    <location>
        <begin position="29"/>
        <end position="50"/>
    </location>
</feature>
<comment type="caution">
    <text evidence="9">The sequence shown here is derived from an EMBL/GenBank/DDBJ whole genome shotgun (WGS) entry which is preliminary data.</text>
</comment>
<keyword evidence="10" id="KW-1185">Reference proteome</keyword>
<dbReference type="GO" id="GO:0015556">
    <property type="term" value="F:C4-dicarboxylate transmembrane transporter activity"/>
    <property type="evidence" value="ECO:0007669"/>
    <property type="project" value="InterPro"/>
</dbReference>
<accession>A0A0R1JPN2</accession>
<feature type="transmembrane region" description="Helical" evidence="8">
    <location>
        <begin position="134"/>
        <end position="150"/>
    </location>
</feature>
<feature type="transmembrane region" description="Helical" evidence="8">
    <location>
        <begin position="365"/>
        <end position="398"/>
    </location>
</feature>
<evidence type="ECO:0000256" key="1">
    <source>
        <dbReference type="ARBA" id="ARBA00004651"/>
    </source>
</evidence>
<proteinExistence type="inferred from homology"/>
<keyword evidence="7 8" id="KW-0472">Membrane</keyword>
<dbReference type="GO" id="GO:0005886">
    <property type="term" value="C:plasma membrane"/>
    <property type="evidence" value="ECO:0007669"/>
    <property type="project" value="UniProtKB-SubCell"/>
</dbReference>
<protein>
    <submittedName>
        <fullName evidence="9">C4-dicarboxylate transporter</fullName>
    </submittedName>
</protein>
<comment type="subcellular location">
    <subcellularLocation>
        <location evidence="1">Cell membrane</location>
        <topology evidence="1">Multi-pass membrane protein</topology>
    </subcellularLocation>
</comment>
<feature type="transmembrane region" description="Helical" evidence="8">
    <location>
        <begin position="6"/>
        <end position="22"/>
    </location>
</feature>
<dbReference type="PANTHER" id="PTHR42002">
    <property type="entry name" value="ANAEROBIC C4-DICARBOXYLATE TRANSPORTER DCUC-RELATED"/>
    <property type="match status" value="1"/>
</dbReference>
<dbReference type="PATRIC" id="fig|1291734.4.peg.625"/>
<feature type="transmembrane region" description="Helical" evidence="8">
    <location>
        <begin position="327"/>
        <end position="353"/>
    </location>
</feature>
<dbReference type="RefSeq" id="WP_056952181.1">
    <property type="nucleotide sequence ID" value="NZ_AZDJ01000032.1"/>
</dbReference>
<dbReference type="NCBIfam" id="NF037994">
    <property type="entry name" value="DcuC_1"/>
    <property type="match status" value="1"/>
</dbReference>
<feature type="transmembrane region" description="Helical" evidence="8">
    <location>
        <begin position="70"/>
        <end position="90"/>
    </location>
</feature>
<feature type="transmembrane region" description="Helical" evidence="8">
    <location>
        <begin position="419"/>
        <end position="438"/>
    </location>
</feature>
<sequence length="468" mass="49835">MNAILISVIGIIAVAFLVYMLLKKNDIKMTLLTLGLVLMYIALLLGNKLTVSATTGIKWLDPFQAIVDQFSTTLVGPGFVILILGGYSAYMSHIGANQMTVHALTKPIAKVKSVYVLIPVVFLLGNLLSLVVPSASNLAIILLATLYPVLRTAGMSRLSAAAIIGTSATIIPTPLGSDNVAVAAQLHMSVTDYVFRYHAIISIPTLIAIAAVHYFWQKHLDKRAESDMSYAEELDRYSSGDSKQQAEAPAYKGFTGVLYSILPLLPIILLLVVFFVNIATGKTYNISVQLVSLISFAVAVIVEMVTKHQLQSVLKETSAFFKGMGDVMSVVALLVSASVFVQGLTSIGIIQMIQTSMQHVGGSGVILPLIMVVFTAIIVLLSGSGTALIFAMIPLIVPLSKAAGIEPQALAIPMQLAGNLLRAVSPVAAVVLIVAGTTKLEPLQIVKRTSVPMVFGTVMMLVLSLLVF</sequence>
<dbReference type="InterPro" id="IPR004669">
    <property type="entry name" value="C4_dicarb_anaerob_car"/>
</dbReference>
<evidence type="ECO:0000256" key="4">
    <source>
        <dbReference type="ARBA" id="ARBA00022475"/>
    </source>
</evidence>
<dbReference type="OrthoDB" id="1674075at2"/>
<dbReference type="NCBIfam" id="TIGR00771">
    <property type="entry name" value="DcuC"/>
    <property type="match status" value="1"/>
</dbReference>
<keyword evidence="6 8" id="KW-1133">Transmembrane helix</keyword>
<evidence type="ECO:0000256" key="6">
    <source>
        <dbReference type="ARBA" id="ARBA00022989"/>
    </source>
</evidence>
<name>A0A0R1JPN2_9LACO</name>
<keyword evidence="5 8" id="KW-0812">Transmembrane</keyword>
<dbReference type="AlphaFoldDB" id="A0A0R1JPN2"/>
<dbReference type="STRING" id="1291734.FD02_GL000608"/>
<feature type="transmembrane region" description="Helical" evidence="8">
    <location>
        <begin position="195"/>
        <end position="216"/>
    </location>
</feature>
<evidence type="ECO:0000256" key="3">
    <source>
        <dbReference type="ARBA" id="ARBA00022448"/>
    </source>
</evidence>
<comment type="similarity">
    <text evidence="2">Belongs to the DcuC/DcuD transporter (TC 2.A.61) family.</text>
</comment>
<evidence type="ECO:0000313" key="9">
    <source>
        <dbReference type="EMBL" id="KRK70537.1"/>
    </source>
</evidence>
<feature type="transmembrane region" description="Helical" evidence="8">
    <location>
        <begin position="257"/>
        <end position="280"/>
    </location>
</feature>
<dbReference type="Pfam" id="PF03606">
    <property type="entry name" value="DcuC"/>
    <property type="match status" value="1"/>
</dbReference>
<dbReference type="PANTHER" id="PTHR42002:SF2">
    <property type="entry name" value="ANAEROBIC C4-DICARBOXYLATE TRANSPORTER DCUC-RELATED"/>
    <property type="match status" value="1"/>
</dbReference>
<dbReference type="InterPro" id="IPR018385">
    <property type="entry name" value="C4_dicarb_anaerob_car-like"/>
</dbReference>
<dbReference type="EMBL" id="AZDJ01000032">
    <property type="protein sequence ID" value="KRK70537.1"/>
    <property type="molecule type" value="Genomic_DNA"/>
</dbReference>
<feature type="transmembrane region" description="Helical" evidence="8">
    <location>
        <begin position="157"/>
        <end position="175"/>
    </location>
</feature>
<evidence type="ECO:0000256" key="8">
    <source>
        <dbReference type="SAM" id="Phobius"/>
    </source>
</evidence>
<feature type="transmembrane region" description="Helical" evidence="8">
    <location>
        <begin position="286"/>
        <end position="306"/>
    </location>
</feature>
<keyword evidence="4" id="KW-1003">Cell membrane</keyword>
<feature type="transmembrane region" description="Helical" evidence="8">
    <location>
        <begin position="450"/>
        <end position="467"/>
    </location>
</feature>
<evidence type="ECO:0000256" key="5">
    <source>
        <dbReference type="ARBA" id="ARBA00022692"/>
    </source>
</evidence>
<evidence type="ECO:0000313" key="10">
    <source>
        <dbReference type="Proteomes" id="UP000051804"/>
    </source>
</evidence>
<reference evidence="9 10" key="1">
    <citation type="journal article" date="2015" name="Genome Announc.">
        <title>Expanding the biotechnology potential of lactobacilli through comparative genomics of 213 strains and associated genera.</title>
        <authorList>
            <person name="Sun Z."/>
            <person name="Harris H.M."/>
            <person name="McCann A."/>
            <person name="Guo C."/>
            <person name="Argimon S."/>
            <person name="Zhang W."/>
            <person name="Yang X."/>
            <person name="Jeffery I.B."/>
            <person name="Cooney J.C."/>
            <person name="Kagawa T.F."/>
            <person name="Liu W."/>
            <person name="Song Y."/>
            <person name="Salvetti E."/>
            <person name="Wrobel A."/>
            <person name="Rasinkangas P."/>
            <person name="Parkhill J."/>
            <person name="Rea M.C."/>
            <person name="O'Sullivan O."/>
            <person name="Ritari J."/>
            <person name="Douillard F.P."/>
            <person name="Paul Ross R."/>
            <person name="Yang R."/>
            <person name="Briner A.E."/>
            <person name="Felis G.E."/>
            <person name="de Vos W.M."/>
            <person name="Barrangou R."/>
            <person name="Klaenhammer T.R."/>
            <person name="Caufield P.W."/>
            <person name="Cui Y."/>
            <person name="Zhang H."/>
            <person name="O'Toole P.W."/>
        </authorList>
    </citation>
    <scope>NUCLEOTIDE SEQUENCE [LARGE SCALE GENOMIC DNA]</scope>
    <source>
        <strain evidence="9 10">JCM 17158</strain>
    </source>
</reference>
<dbReference type="Proteomes" id="UP000051804">
    <property type="component" value="Unassembled WGS sequence"/>
</dbReference>
<evidence type="ECO:0000256" key="2">
    <source>
        <dbReference type="ARBA" id="ARBA00005275"/>
    </source>
</evidence>